<keyword evidence="4" id="KW-1185">Reference proteome</keyword>
<keyword evidence="3" id="KW-0560">Oxidoreductase</keyword>
<dbReference type="Gene3D" id="3.30.560.10">
    <property type="entry name" value="Glucose Oxidase, domain 3"/>
    <property type="match status" value="1"/>
</dbReference>
<evidence type="ECO:0000313" key="3">
    <source>
        <dbReference type="EMBL" id="SOJ54017.1"/>
    </source>
</evidence>
<protein>
    <submittedName>
        <fullName evidence="3">Alcohol dehydrogenase [acceptor]</fullName>
        <ecNumber evidence="3">1.1.99.-</ecNumber>
    </submittedName>
</protein>
<organism evidence="3 4">
    <name type="scientific">Mycobacterium simulans</name>
    <dbReference type="NCBI Taxonomy" id="627089"/>
    <lineage>
        <taxon>Bacteria</taxon>
        <taxon>Bacillati</taxon>
        <taxon>Actinomycetota</taxon>
        <taxon>Actinomycetes</taxon>
        <taxon>Mycobacteriales</taxon>
        <taxon>Mycobacteriaceae</taxon>
        <taxon>Mycobacterium</taxon>
    </lineage>
</organism>
<dbReference type="Pfam" id="PF05199">
    <property type="entry name" value="GMC_oxred_C"/>
    <property type="match status" value="1"/>
</dbReference>
<dbReference type="SUPFAM" id="SSF51905">
    <property type="entry name" value="FAD/NAD(P)-binding domain"/>
    <property type="match status" value="1"/>
</dbReference>
<evidence type="ECO:0000313" key="4">
    <source>
        <dbReference type="Proteomes" id="UP000554965"/>
    </source>
</evidence>
<dbReference type="SUPFAM" id="SSF54373">
    <property type="entry name" value="FAD-linked reductases, C-terminal domain"/>
    <property type="match status" value="1"/>
</dbReference>
<sequence>MQLMCGPAYLQDHGQGIHDRPAFTIACSLVGPRSRGAVRLRSADPTAKVATTYNYFAEPADMEAMVDAIEVARHIAATAPLRGCTGREIHPGEVARTRAELEEKVRREAEHTYDPSCTARLGTDADGVVDAQLRVHGVDGLRAADASVFPTVPHGNAHAPPSWWVRRPPT</sequence>
<comment type="similarity">
    <text evidence="1">Belongs to the GMC oxidoreductase family.</text>
</comment>
<dbReference type="EC" id="1.1.99.-" evidence="3"/>
<feature type="domain" description="Glucose-methanol-choline oxidoreductase C-terminal" evidence="2">
    <location>
        <begin position="32"/>
        <end position="159"/>
    </location>
</feature>
<dbReference type="PANTHER" id="PTHR11552">
    <property type="entry name" value="GLUCOSE-METHANOL-CHOLINE GMC OXIDOREDUCTASE"/>
    <property type="match status" value="1"/>
</dbReference>
<comment type="caution">
    <text evidence="3">The sequence shown here is derived from an EMBL/GenBank/DDBJ whole genome shotgun (WGS) entry which is preliminary data.</text>
</comment>
<dbReference type="EMBL" id="OCTY01000002">
    <property type="protein sequence ID" value="SOJ54017.1"/>
    <property type="molecule type" value="Genomic_DNA"/>
</dbReference>
<dbReference type="PANTHER" id="PTHR11552:SF147">
    <property type="entry name" value="CHOLINE DEHYDROGENASE, MITOCHONDRIAL"/>
    <property type="match status" value="1"/>
</dbReference>
<name>A0A7Z7N8S9_9MYCO</name>
<dbReference type="Gene3D" id="3.50.50.60">
    <property type="entry name" value="FAD/NAD(P)-binding domain"/>
    <property type="match status" value="1"/>
</dbReference>
<dbReference type="InterPro" id="IPR012132">
    <property type="entry name" value="GMC_OxRdtase"/>
</dbReference>
<dbReference type="AlphaFoldDB" id="A0A7Z7N8S9"/>
<gene>
    <name evidence="3" type="primary">alkJ_1</name>
    <name evidence="3" type="ORF">MSIMFB_01514</name>
</gene>
<dbReference type="RefSeq" id="WP_186242135.1">
    <property type="nucleotide sequence ID" value="NZ_OCTY01000002.1"/>
</dbReference>
<evidence type="ECO:0000256" key="1">
    <source>
        <dbReference type="ARBA" id="ARBA00010790"/>
    </source>
</evidence>
<reference evidence="3 4" key="1">
    <citation type="submission" date="2017-10" db="EMBL/GenBank/DDBJ databases">
        <authorList>
            <consortium name="Urmite Genomes"/>
        </authorList>
    </citation>
    <scope>NUCLEOTIDE SEQUENCE [LARGE SCALE GENOMIC DNA]</scope>
    <source>
        <strain evidence="3 4">FB-527</strain>
    </source>
</reference>
<accession>A0A7Z7N8S9</accession>
<dbReference type="GO" id="GO:0050660">
    <property type="term" value="F:flavin adenine dinucleotide binding"/>
    <property type="evidence" value="ECO:0007669"/>
    <property type="project" value="InterPro"/>
</dbReference>
<dbReference type="InterPro" id="IPR036188">
    <property type="entry name" value="FAD/NAD-bd_sf"/>
</dbReference>
<evidence type="ECO:0000259" key="2">
    <source>
        <dbReference type="Pfam" id="PF05199"/>
    </source>
</evidence>
<dbReference type="GO" id="GO:0016614">
    <property type="term" value="F:oxidoreductase activity, acting on CH-OH group of donors"/>
    <property type="evidence" value="ECO:0007669"/>
    <property type="project" value="InterPro"/>
</dbReference>
<dbReference type="Proteomes" id="UP000554965">
    <property type="component" value="Unassembled WGS sequence"/>
</dbReference>
<proteinExistence type="inferred from homology"/>
<dbReference type="InterPro" id="IPR007867">
    <property type="entry name" value="GMC_OxRtase_C"/>
</dbReference>